<accession>A0A941DC25</accession>
<keyword evidence="2" id="KW-1185">Reference proteome</keyword>
<dbReference type="NCBIfam" id="NF040572">
    <property type="entry name" value="heme_bind_FMP"/>
    <property type="match status" value="1"/>
</dbReference>
<organism evidence="1 2">
    <name type="scientific">Undibacterium baiyunense</name>
    <dbReference type="NCBI Taxonomy" id="2828731"/>
    <lineage>
        <taxon>Bacteria</taxon>
        <taxon>Pseudomonadati</taxon>
        <taxon>Pseudomonadota</taxon>
        <taxon>Betaproteobacteria</taxon>
        <taxon>Burkholderiales</taxon>
        <taxon>Oxalobacteraceae</taxon>
        <taxon>Undibacterium</taxon>
    </lineage>
</organism>
<gene>
    <name evidence="1" type="ORF">KDM92_05105</name>
</gene>
<protein>
    <submittedName>
        <fullName evidence="1">Uncharacterized protein</fullName>
    </submittedName>
</protein>
<dbReference type="AlphaFoldDB" id="A0A941DC25"/>
<name>A0A941DC25_9BURK</name>
<dbReference type="RefSeq" id="WP_212683302.1">
    <property type="nucleotide sequence ID" value="NZ_JAGSPM010000002.1"/>
</dbReference>
<dbReference type="EMBL" id="JAGSPM010000002">
    <property type="protein sequence ID" value="MBR7745949.1"/>
    <property type="molecule type" value="Genomic_DNA"/>
</dbReference>
<dbReference type="NCBIfam" id="NF040571">
    <property type="entry name" value="peroxidase_FMP"/>
    <property type="match status" value="1"/>
</dbReference>
<reference evidence="1 2" key="1">
    <citation type="submission" date="2021-04" db="EMBL/GenBank/DDBJ databases">
        <title>novel species isolated from subtropical streams in China.</title>
        <authorList>
            <person name="Lu H."/>
        </authorList>
    </citation>
    <scope>NUCLEOTIDE SEQUENCE [LARGE SCALE GENOMIC DNA]</scope>
    <source>
        <strain evidence="1 2">BYS107W</strain>
    </source>
</reference>
<evidence type="ECO:0000313" key="1">
    <source>
        <dbReference type="EMBL" id="MBR7745949.1"/>
    </source>
</evidence>
<sequence>MSIPQTPTPPYPEYSDAVLDAPANYGILEQLIGTWVNVNPNKSATGWGLHTTCMPSPGTNTETIFGIFHFLCEDYTEELSFAPVSGGVRNRGGTNEQFAGAIEYKQSVQRVSDGVGIHEEVGMYLWLNEMYNHAATEQSVIDDNGYPLISIGAGANGPNYVPPYSIARSGTIPHGSAIMLTGNFQQDVPGKPAFPTGTDSWSAPFVQSWPDLQIANAPNLASSPLAISPSMGASALLVPPNGNTAEAAPLNLDEPAPAWAFDKSLTVTQPDSNLTYFQRIVADQHYPYSVRPDLRLRDAIKDQNISKYTLIQLSSKHDGGPQGGILNTPFVKKFANVTEMSLNLWLETVIEDGQEVLQLQYEQIIFFEFMVGSNGQTTRWPHIQINTLRKKPAC</sequence>
<dbReference type="Proteomes" id="UP000680158">
    <property type="component" value="Unassembled WGS sequence"/>
</dbReference>
<dbReference type="InterPro" id="IPR047975">
    <property type="entry name" value="Heme_bind_FMP"/>
</dbReference>
<proteinExistence type="predicted"/>
<comment type="caution">
    <text evidence="1">The sequence shown here is derived from an EMBL/GenBank/DDBJ whole genome shotgun (WGS) entry which is preliminary data.</text>
</comment>
<evidence type="ECO:0000313" key="2">
    <source>
        <dbReference type="Proteomes" id="UP000680158"/>
    </source>
</evidence>